<keyword evidence="9" id="KW-1185">Reference proteome</keyword>
<protein>
    <submittedName>
        <fullName evidence="8">MFS transporter</fullName>
    </submittedName>
</protein>
<name>A0A926DHF5_9FIRM</name>
<dbReference type="PROSITE" id="PS50850">
    <property type="entry name" value="MFS"/>
    <property type="match status" value="1"/>
</dbReference>
<feature type="transmembrane region" description="Helical" evidence="6">
    <location>
        <begin position="161"/>
        <end position="183"/>
    </location>
</feature>
<feature type="transmembrane region" description="Helical" evidence="6">
    <location>
        <begin position="204"/>
        <end position="228"/>
    </location>
</feature>
<dbReference type="InterPro" id="IPR020846">
    <property type="entry name" value="MFS_dom"/>
</dbReference>
<dbReference type="Pfam" id="PF07690">
    <property type="entry name" value="MFS_1"/>
    <property type="match status" value="1"/>
</dbReference>
<dbReference type="PROSITE" id="PS51257">
    <property type="entry name" value="PROKAR_LIPOPROTEIN"/>
    <property type="match status" value="1"/>
</dbReference>
<evidence type="ECO:0000313" key="9">
    <source>
        <dbReference type="Proteomes" id="UP000617951"/>
    </source>
</evidence>
<organism evidence="8 9">
    <name type="scientific">Guopingia tenuis</name>
    <dbReference type="NCBI Taxonomy" id="2763656"/>
    <lineage>
        <taxon>Bacteria</taxon>
        <taxon>Bacillati</taxon>
        <taxon>Bacillota</taxon>
        <taxon>Clostridia</taxon>
        <taxon>Christensenellales</taxon>
        <taxon>Christensenellaceae</taxon>
        <taxon>Guopingia</taxon>
    </lineage>
</organism>
<dbReference type="Proteomes" id="UP000617951">
    <property type="component" value="Unassembled WGS sequence"/>
</dbReference>
<dbReference type="PANTHER" id="PTHR23523:SF2">
    <property type="entry name" value="2-NITROIMIDAZOLE TRANSPORTER"/>
    <property type="match status" value="1"/>
</dbReference>
<evidence type="ECO:0000259" key="7">
    <source>
        <dbReference type="PROSITE" id="PS50850"/>
    </source>
</evidence>
<dbReference type="EMBL" id="JACRSS010000001">
    <property type="protein sequence ID" value="MBC8538183.1"/>
    <property type="molecule type" value="Genomic_DNA"/>
</dbReference>
<feature type="transmembrane region" description="Helical" evidence="6">
    <location>
        <begin position="276"/>
        <end position="295"/>
    </location>
</feature>
<evidence type="ECO:0000256" key="5">
    <source>
        <dbReference type="ARBA" id="ARBA00023136"/>
    </source>
</evidence>
<evidence type="ECO:0000256" key="1">
    <source>
        <dbReference type="ARBA" id="ARBA00004651"/>
    </source>
</evidence>
<proteinExistence type="predicted"/>
<dbReference type="InterPro" id="IPR036259">
    <property type="entry name" value="MFS_trans_sf"/>
</dbReference>
<keyword evidence="2" id="KW-0813">Transport</keyword>
<feature type="transmembrane region" description="Helical" evidence="6">
    <location>
        <begin position="101"/>
        <end position="122"/>
    </location>
</feature>
<feature type="transmembrane region" description="Helical" evidence="6">
    <location>
        <begin position="365"/>
        <end position="386"/>
    </location>
</feature>
<accession>A0A926DHF5</accession>
<comment type="subcellular location">
    <subcellularLocation>
        <location evidence="1">Cell membrane</location>
        <topology evidence="1">Multi-pass membrane protein</topology>
    </subcellularLocation>
</comment>
<feature type="transmembrane region" description="Helical" evidence="6">
    <location>
        <begin position="301"/>
        <end position="324"/>
    </location>
</feature>
<evidence type="ECO:0000256" key="3">
    <source>
        <dbReference type="ARBA" id="ARBA00022692"/>
    </source>
</evidence>
<evidence type="ECO:0000313" key="8">
    <source>
        <dbReference type="EMBL" id="MBC8538183.1"/>
    </source>
</evidence>
<dbReference type="GO" id="GO:0022857">
    <property type="term" value="F:transmembrane transporter activity"/>
    <property type="evidence" value="ECO:0007669"/>
    <property type="project" value="InterPro"/>
</dbReference>
<dbReference type="RefSeq" id="WP_249279954.1">
    <property type="nucleotide sequence ID" value="NZ_JACRSS010000001.1"/>
</dbReference>
<dbReference type="SUPFAM" id="SSF103473">
    <property type="entry name" value="MFS general substrate transporter"/>
    <property type="match status" value="1"/>
</dbReference>
<reference evidence="8" key="1">
    <citation type="submission" date="2020-08" db="EMBL/GenBank/DDBJ databases">
        <title>Genome public.</title>
        <authorList>
            <person name="Liu C."/>
            <person name="Sun Q."/>
        </authorList>
    </citation>
    <scope>NUCLEOTIDE SEQUENCE</scope>
    <source>
        <strain evidence="8">NSJ-63</strain>
    </source>
</reference>
<keyword evidence="3 6" id="KW-0812">Transmembrane</keyword>
<evidence type="ECO:0000256" key="6">
    <source>
        <dbReference type="SAM" id="Phobius"/>
    </source>
</evidence>
<dbReference type="PANTHER" id="PTHR23523">
    <property type="match status" value="1"/>
</dbReference>
<dbReference type="CDD" id="cd17339">
    <property type="entry name" value="MFS_NIMT_CynX_like"/>
    <property type="match status" value="1"/>
</dbReference>
<dbReference type="GO" id="GO:0005886">
    <property type="term" value="C:plasma membrane"/>
    <property type="evidence" value="ECO:0007669"/>
    <property type="project" value="UniProtKB-SubCell"/>
</dbReference>
<evidence type="ECO:0000256" key="4">
    <source>
        <dbReference type="ARBA" id="ARBA00022989"/>
    </source>
</evidence>
<dbReference type="InterPro" id="IPR052524">
    <property type="entry name" value="MFS_Cyanate_Porter"/>
</dbReference>
<dbReference type="Gene3D" id="1.20.1250.20">
    <property type="entry name" value="MFS general substrate transporter like domains"/>
    <property type="match status" value="1"/>
</dbReference>
<dbReference type="InterPro" id="IPR011701">
    <property type="entry name" value="MFS"/>
</dbReference>
<sequence length="394" mass="42113">MEQKKSSSWFLAAGILLLSCNMRGPITAIGVLVGEIQQDLSISSSLAGLLTSIPLFSFAVFSLLVPSLSDRIGNTRSVVLGLLILIAGLLMRSLLGTIGLFLGMFLTGLGITVFNVLIPSLIKENFPLQIGLMTGLYNCCLTIFSGISSGASVPISQATSWQFSLLIWLLPAAVSLVIWAFALRREPRPALTQAHTPGQTPWKVLFRSPLAWQVAFCMGLHSFIWYSLSAWLPSLLLIKGMNAESAGFIGSFLQLLCLPSSLLVPIIATRMHSQRLISALCYSCYFVGLLGLLFIPGGFWLYFFIAILGLGCGTGVPLAVSFIALRSNSVAQAAQLSGMSQAIGYSLATIGPILLGFLFDLTHSWTIPLLLLAAAAAAMAVSGHFAGRDIKLPE</sequence>
<feature type="transmembrane region" description="Helical" evidence="6">
    <location>
        <begin position="44"/>
        <end position="65"/>
    </location>
</feature>
<feature type="transmembrane region" description="Helical" evidence="6">
    <location>
        <begin position="77"/>
        <end position="95"/>
    </location>
</feature>
<keyword evidence="5 6" id="KW-0472">Membrane</keyword>
<feature type="domain" description="Major facilitator superfamily (MFS) profile" evidence="7">
    <location>
        <begin position="1"/>
        <end position="391"/>
    </location>
</feature>
<feature type="transmembrane region" description="Helical" evidence="6">
    <location>
        <begin position="248"/>
        <end position="269"/>
    </location>
</feature>
<comment type="caution">
    <text evidence="8">The sequence shown here is derived from an EMBL/GenBank/DDBJ whole genome shotgun (WGS) entry which is preliminary data.</text>
</comment>
<gene>
    <name evidence="8" type="ORF">H8693_04465</name>
</gene>
<keyword evidence="4 6" id="KW-1133">Transmembrane helix</keyword>
<feature type="transmembrane region" description="Helical" evidence="6">
    <location>
        <begin position="336"/>
        <end position="359"/>
    </location>
</feature>
<feature type="transmembrane region" description="Helical" evidence="6">
    <location>
        <begin position="134"/>
        <end position="155"/>
    </location>
</feature>
<dbReference type="AlphaFoldDB" id="A0A926DHF5"/>
<evidence type="ECO:0000256" key="2">
    <source>
        <dbReference type="ARBA" id="ARBA00022448"/>
    </source>
</evidence>